<dbReference type="Pfam" id="PF00072">
    <property type="entry name" value="Response_reg"/>
    <property type="match status" value="1"/>
</dbReference>
<dbReference type="GO" id="GO:0000976">
    <property type="term" value="F:transcription cis-regulatory region binding"/>
    <property type="evidence" value="ECO:0007669"/>
    <property type="project" value="TreeGrafter"/>
</dbReference>
<dbReference type="InterPro" id="IPR001789">
    <property type="entry name" value="Sig_transdc_resp-reg_receiver"/>
</dbReference>
<evidence type="ECO:0000256" key="5">
    <source>
        <dbReference type="ARBA" id="ARBA00023015"/>
    </source>
</evidence>
<dbReference type="SUPFAM" id="SSF52172">
    <property type="entry name" value="CheY-like"/>
    <property type="match status" value="1"/>
</dbReference>
<dbReference type="PANTHER" id="PTHR48111:SF32">
    <property type="entry name" value="STAGE 0 SPORULATION PROTEIN A HOMOLOG"/>
    <property type="match status" value="1"/>
</dbReference>
<dbReference type="Pfam" id="PF00486">
    <property type="entry name" value="Trans_reg_C"/>
    <property type="match status" value="1"/>
</dbReference>
<dbReference type="GO" id="GO:0005829">
    <property type="term" value="C:cytosol"/>
    <property type="evidence" value="ECO:0007669"/>
    <property type="project" value="TreeGrafter"/>
</dbReference>
<keyword evidence="6 9" id="KW-0238">DNA-binding</keyword>
<dbReference type="InterPro" id="IPR036388">
    <property type="entry name" value="WH-like_DNA-bd_sf"/>
</dbReference>
<evidence type="ECO:0000256" key="2">
    <source>
        <dbReference type="ARBA" id="ARBA00022490"/>
    </source>
</evidence>
<dbReference type="PROSITE" id="PS50110">
    <property type="entry name" value="RESPONSE_REGULATORY"/>
    <property type="match status" value="1"/>
</dbReference>
<protein>
    <submittedName>
        <fullName evidence="12">DNA-binding response regulator</fullName>
    </submittedName>
</protein>
<dbReference type="SMART" id="SM00448">
    <property type="entry name" value="REC"/>
    <property type="match status" value="1"/>
</dbReference>
<dbReference type="GO" id="GO:0000156">
    <property type="term" value="F:phosphorelay response regulator activity"/>
    <property type="evidence" value="ECO:0007669"/>
    <property type="project" value="TreeGrafter"/>
</dbReference>
<sequence>MNPNILIINGKVNNQEHIQNLLIKKNFMIDTVYDGIEGIIRFQEKVYDLIILDVMPPNLDGYSICKIIRSQSTVPIIMISTIKSESDEIKGFQFGIDDFITLPCSFELFCCRIEAILRRNNSTKFLPLIQFQEISLNPDSYIVYLNGQKKKLTTKEFDMLHIFLRNPGKVLSREFILNHVWGYDYYGDSRVVDAYVKKIRKKLNIPYIKTVIGVGYKIDT</sequence>
<dbReference type="CDD" id="cd00383">
    <property type="entry name" value="trans_reg_C"/>
    <property type="match status" value="1"/>
</dbReference>
<evidence type="ECO:0000259" key="11">
    <source>
        <dbReference type="PROSITE" id="PS51755"/>
    </source>
</evidence>
<evidence type="ECO:0000256" key="3">
    <source>
        <dbReference type="ARBA" id="ARBA00022553"/>
    </source>
</evidence>
<dbReference type="AlphaFoldDB" id="A0A9X6ZVZ2"/>
<organism evidence="12 13">
    <name type="scientific">Bacillus cereus</name>
    <dbReference type="NCBI Taxonomy" id="1396"/>
    <lineage>
        <taxon>Bacteria</taxon>
        <taxon>Bacillati</taxon>
        <taxon>Bacillota</taxon>
        <taxon>Bacilli</taxon>
        <taxon>Bacillales</taxon>
        <taxon>Bacillaceae</taxon>
        <taxon>Bacillus</taxon>
        <taxon>Bacillus cereus group</taxon>
    </lineage>
</organism>
<proteinExistence type="predicted"/>
<dbReference type="Gene3D" id="3.40.50.2300">
    <property type="match status" value="1"/>
</dbReference>
<dbReference type="EMBL" id="NUWJ01000450">
    <property type="protein sequence ID" value="PFK03832.1"/>
    <property type="molecule type" value="Genomic_DNA"/>
</dbReference>
<comment type="caution">
    <text evidence="12">The sequence shown here is derived from an EMBL/GenBank/DDBJ whole genome shotgun (WGS) entry which is preliminary data.</text>
</comment>
<dbReference type="SMART" id="SM00862">
    <property type="entry name" value="Trans_reg_C"/>
    <property type="match status" value="1"/>
</dbReference>
<dbReference type="Gene3D" id="1.10.10.10">
    <property type="entry name" value="Winged helix-like DNA-binding domain superfamily/Winged helix DNA-binding domain"/>
    <property type="match status" value="1"/>
</dbReference>
<gene>
    <name evidence="12" type="ORF">COI98_32355</name>
</gene>
<dbReference type="GO" id="GO:0006355">
    <property type="term" value="P:regulation of DNA-templated transcription"/>
    <property type="evidence" value="ECO:0007669"/>
    <property type="project" value="InterPro"/>
</dbReference>
<keyword evidence="7" id="KW-0804">Transcription</keyword>
<keyword evidence="3 8" id="KW-0597">Phosphoprotein</keyword>
<evidence type="ECO:0000256" key="9">
    <source>
        <dbReference type="PROSITE-ProRule" id="PRU01091"/>
    </source>
</evidence>
<evidence type="ECO:0000256" key="7">
    <source>
        <dbReference type="ARBA" id="ARBA00023163"/>
    </source>
</evidence>
<dbReference type="PANTHER" id="PTHR48111">
    <property type="entry name" value="REGULATOR OF RPOS"/>
    <property type="match status" value="1"/>
</dbReference>
<dbReference type="SUPFAM" id="SSF46894">
    <property type="entry name" value="C-terminal effector domain of the bipartite response regulators"/>
    <property type="match status" value="1"/>
</dbReference>
<dbReference type="Proteomes" id="UP000224413">
    <property type="component" value="Unassembled WGS sequence"/>
</dbReference>
<dbReference type="InterPro" id="IPR016032">
    <property type="entry name" value="Sig_transdc_resp-reg_C-effctor"/>
</dbReference>
<evidence type="ECO:0000313" key="13">
    <source>
        <dbReference type="Proteomes" id="UP000224413"/>
    </source>
</evidence>
<keyword evidence="4" id="KW-0902">Two-component regulatory system</keyword>
<evidence type="ECO:0000256" key="1">
    <source>
        <dbReference type="ARBA" id="ARBA00004496"/>
    </source>
</evidence>
<evidence type="ECO:0000313" key="12">
    <source>
        <dbReference type="EMBL" id="PFK03832.1"/>
    </source>
</evidence>
<feature type="domain" description="Response regulatory" evidence="10">
    <location>
        <begin position="4"/>
        <end position="117"/>
    </location>
</feature>
<reference evidence="12 13" key="1">
    <citation type="submission" date="2017-09" db="EMBL/GenBank/DDBJ databases">
        <title>Large-scale bioinformatics analysis of Bacillus genomes uncovers conserved roles of natural products in bacterial physiology.</title>
        <authorList>
            <consortium name="Agbiome Team Llc"/>
            <person name="Bleich R.M."/>
            <person name="Grubbs K.J."/>
            <person name="Santa Maria K.C."/>
            <person name="Allen S.E."/>
            <person name="Farag S."/>
            <person name="Shank E.A."/>
            <person name="Bowers A."/>
        </authorList>
    </citation>
    <scope>NUCLEOTIDE SEQUENCE [LARGE SCALE GENOMIC DNA]</scope>
    <source>
        <strain evidence="12 13">AFS083741</strain>
    </source>
</reference>
<keyword evidence="2" id="KW-0963">Cytoplasm</keyword>
<comment type="subcellular location">
    <subcellularLocation>
        <location evidence="1">Cytoplasm</location>
    </subcellularLocation>
</comment>
<accession>A0A9X6ZVZ2</accession>
<name>A0A9X6ZVZ2_BACCE</name>
<dbReference type="RefSeq" id="WP_098584733.1">
    <property type="nucleotide sequence ID" value="NZ_NUWJ01000450.1"/>
</dbReference>
<evidence type="ECO:0000256" key="8">
    <source>
        <dbReference type="PROSITE-ProRule" id="PRU00169"/>
    </source>
</evidence>
<dbReference type="InterPro" id="IPR011006">
    <property type="entry name" value="CheY-like_superfamily"/>
</dbReference>
<feature type="domain" description="OmpR/PhoB-type" evidence="11">
    <location>
        <begin position="126"/>
        <end position="220"/>
    </location>
</feature>
<feature type="DNA-binding region" description="OmpR/PhoB-type" evidence="9">
    <location>
        <begin position="126"/>
        <end position="220"/>
    </location>
</feature>
<feature type="modified residue" description="4-aspartylphosphate" evidence="8">
    <location>
        <position position="53"/>
    </location>
</feature>
<dbReference type="PROSITE" id="PS51755">
    <property type="entry name" value="OMPR_PHOB"/>
    <property type="match status" value="1"/>
</dbReference>
<evidence type="ECO:0000259" key="10">
    <source>
        <dbReference type="PROSITE" id="PS50110"/>
    </source>
</evidence>
<evidence type="ECO:0000256" key="4">
    <source>
        <dbReference type="ARBA" id="ARBA00023012"/>
    </source>
</evidence>
<dbReference type="InterPro" id="IPR001867">
    <property type="entry name" value="OmpR/PhoB-type_DNA-bd"/>
</dbReference>
<dbReference type="InterPro" id="IPR039420">
    <property type="entry name" value="WalR-like"/>
</dbReference>
<keyword evidence="5" id="KW-0805">Transcription regulation</keyword>
<evidence type="ECO:0000256" key="6">
    <source>
        <dbReference type="ARBA" id="ARBA00023125"/>
    </source>
</evidence>
<dbReference type="GO" id="GO:0032993">
    <property type="term" value="C:protein-DNA complex"/>
    <property type="evidence" value="ECO:0007669"/>
    <property type="project" value="TreeGrafter"/>
</dbReference>